<evidence type="ECO:0000256" key="2">
    <source>
        <dbReference type="ARBA" id="ARBA00022679"/>
    </source>
</evidence>
<dbReference type="Proteomes" id="UP000265520">
    <property type="component" value="Unassembled WGS sequence"/>
</dbReference>
<dbReference type="PANTHER" id="PTHR43085:SF18">
    <property type="entry name" value="PFKB FAMILY CARBOHYDRATE KINASE"/>
    <property type="match status" value="1"/>
</dbReference>
<name>A0A392QQ97_9FABA</name>
<keyword evidence="6" id="KW-1185">Reference proteome</keyword>
<comment type="similarity">
    <text evidence="1">Belongs to the carbohydrate kinase PfkB family.</text>
</comment>
<protein>
    <submittedName>
        <fullName evidence="5">Fructokinase-2-like</fullName>
    </submittedName>
</protein>
<dbReference type="GO" id="GO:0008865">
    <property type="term" value="F:fructokinase activity"/>
    <property type="evidence" value="ECO:0007669"/>
    <property type="project" value="TreeGrafter"/>
</dbReference>
<evidence type="ECO:0000256" key="3">
    <source>
        <dbReference type="ARBA" id="ARBA00022777"/>
    </source>
</evidence>
<keyword evidence="3 5" id="KW-0418">Kinase</keyword>
<dbReference type="InterPro" id="IPR050306">
    <property type="entry name" value="PfkB_Carbo_kinase"/>
</dbReference>
<evidence type="ECO:0000256" key="1">
    <source>
        <dbReference type="ARBA" id="ARBA00010688"/>
    </source>
</evidence>
<dbReference type="GO" id="GO:0005829">
    <property type="term" value="C:cytosol"/>
    <property type="evidence" value="ECO:0007669"/>
    <property type="project" value="TreeGrafter"/>
</dbReference>
<dbReference type="InterPro" id="IPR029056">
    <property type="entry name" value="Ribokinase-like"/>
</dbReference>
<accession>A0A392QQ97</accession>
<dbReference type="AlphaFoldDB" id="A0A392QQ97"/>
<sequence length="83" mass="8613">MSNFKGSVDAFHVNAVDTTGAGDSFVGALLGKIVDDQSILEDEAKLREVLKFANACGAITTTKKGAIPALPSEADVLSFIKDA</sequence>
<comment type="caution">
    <text evidence="5">The sequence shown here is derived from an EMBL/GenBank/DDBJ whole genome shotgun (WGS) entry which is preliminary data.</text>
</comment>
<reference evidence="5 6" key="1">
    <citation type="journal article" date="2018" name="Front. Plant Sci.">
        <title>Red Clover (Trifolium pratense) and Zigzag Clover (T. medium) - A Picture of Genomic Similarities and Differences.</title>
        <authorList>
            <person name="Dluhosova J."/>
            <person name="Istvanek J."/>
            <person name="Nedelnik J."/>
            <person name="Repkova J."/>
        </authorList>
    </citation>
    <scope>NUCLEOTIDE SEQUENCE [LARGE SCALE GENOMIC DNA]</scope>
    <source>
        <strain evidence="6">cv. 10/8</strain>
        <tissue evidence="5">Leaf</tissue>
    </source>
</reference>
<dbReference type="SUPFAM" id="SSF53613">
    <property type="entry name" value="Ribokinase-like"/>
    <property type="match status" value="1"/>
</dbReference>
<dbReference type="InterPro" id="IPR002173">
    <property type="entry name" value="Carboh/pur_kinase_PfkB_CS"/>
</dbReference>
<evidence type="ECO:0000313" key="6">
    <source>
        <dbReference type="Proteomes" id="UP000265520"/>
    </source>
</evidence>
<proteinExistence type="inferred from homology"/>
<dbReference type="InterPro" id="IPR011611">
    <property type="entry name" value="PfkB_dom"/>
</dbReference>
<dbReference type="EMBL" id="LXQA010154047">
    <property type="protein sequence ID" value="MCI26563.1"/>
    <property type="molecule type" value="Genomic_DNA"/>
</dbReference>
<evidence type="ECO:0000313" key="5">
    <source>
        <dbReference type="EMBL" id="MCI26563.1"/>
    </source>
</evidence>
<dbReference type="Pfam" id="PF00294">
    <property type="entry name" value="PfkB"/>
    <property type="match status" value="1"/>
</dbReference>
<dbReference type="PROSITE" id="PS00584">
    <property type="entry name" value="PFKB_KINASES_2"/>
    <property type="match status" value="1"/>
</dbReference>
<feature type="domain" description="Carbohydrate kinase PfkB" evidence="4">
    <location>
        <begin position="8"/>
        <end position="71"/>
    </location>
</feature>
<dbReference type="Gene3D" id="3.40.1190.20">
    <property type="match status" value="1"/>
</dbReference>
<dbReference type="GO" id="GO:0006000">
    <property type="term" value="P:fructose metabolic process"/>
    <property type="evidence" value="ECO:0007669"/>
    <property type="project" value="TreeGrafter"/>
</dbReference>
<keyword evidence="2" id="KW-0808">Transferase</keyword>
<dbReference type="PANTHER" id="PTHR43085">
    <property type="entry name" value="HEXOKINASE FAMILY MEMBER"/>
    <property type="match status" value="1"/>
</dbReference>
<organism evidence="5 6">
    <name type="scientific">Trifolium medium</name>
    <dbReference type="NCBI Taxonomy" id="97028"/>
    <lineage>
        <taxon>Eukaryota</taxon>
        <taxon>Viridiplantae</taxon>
        <taxon>Streptophyta</taxon>
        <taxon>Embryophyta</taxon>
        <taxon>Tracheophyta</taxon>
        <taxon>Spermatophyta</taxon>
        <taxon>Magnoliopsida</taxon>
        <taxon>eudicotyledons</taxon>
        <taxon>Gunneridae</taxon>
        <taxon>Pentapetalae</taxon>
        <taxon>rosids</taxon>
        <taxon>fabids</taxon>
        <taxon>Fabales</taxon>
        <taxon>Fabaceae</taxon>
        <taxon>Papilionoideae</taxon>
        <taxon>50 kb inversion clade</taxon>
        <taxon>NPAAA clade</taxon>
        <taxon>Hologalegina</taxon>
        <taxon>IRL clade</taxon>
        <taxon>Trifolieae</taxon>
        <taxon>Trifolium</taxon>
    </lineage>
</organism>
<evidence type="ECO:0000259" key="4">
    <source>
        <dbReference type="Pfam" id="PF00294"/>
    </source>
</evidence>